<dbReference type="AlphaFoldDB" id="A0A1I1K3P2"/>
<feature type="transmembrane region" description="Helical" evidence="1">
    <location>
        <begin position="22"/>
        <end position="44"/>
    </location>
</feature>
<keyword evidence="1" id="KW-1133">Transmembrane helix</keyword>
<keyword evidence="1" id="KW-0812">Transmembrane</keyword>
<evidence type="ECO:0000313" key="3">
    <source>
        <dbReference type="EMBL" id="SFC55589.1"/>
    </source>
</evidence>
<dbReference type="Pfam" id="PF07811">
    <property type="entry name" value="TadE"/>
    <property type="match status" value="1"/>
</dbReference>
<protein>
    <submittedName>
        <fullName evidence="3">TadE-like protein</fullName>
    </submittedName>
</protein>
<dbReference type="Proteomes" id="UP000198728">
    <property type="component" value="Unassembled WGS sequence"/>
</dbReference>
<dbReference type="OrthoDB" id="7873328at2"/>
<evidence type="ECO:0000313" key="4">
    <source>
        <dbReference type="Proteomes" id="UP000198728"/>
    </source>
</evidence>
<proteinExistence type="predicted"/>
<dbReference type="InterPro" id="IPR012495">
    <property type="entry name" value="TadE-like_dom"/>
</dbReference>
<dbReference type="STRING" id="441112.SAMN04488094_10652"/>
<keyword evidence="4" id="KW-1185">Reference proteome</keyword>
<organism evidence="3 4">
    <name type="scientific">Tropicimonas isoalkanivorans</name>
    <dbReference type="NCBI Taxonomy" id="441112"/>
    <lineage>
        <taxon>Bacteria</taxon>
        <taxon>Pseudomonadati</taxon>
        <taxon>Pseudomonadota</taxon>
        <taxon>Alphaproteobacteria</taxon>
        <taxon>Rhodobacterales</taxon>
        <taxon>Roseobacteraceae</taxon>
        <taxon>Tropicimonas</taxon>
    </lineage>
</organism>
<dbReference type="EMBL" id="FOLG01000006">
    <property type="protein sequence ID" value="SFC55589.1"/>
    <property type="molecule type" value="Genomic_DNA"/>
</dbReference>
<gene>
    <name evidence="3" type="ORF">SAMN04488094_10652</name>
</gene>
<keyword evidence="1" id="KW-0472">Membrane</keyword>
<accession>A0A1I1K3P2</accession>
<sequence length="132" mass="14492">MIKFNKSPRFTKSEDGSVTIEFVLWLPLFALLLLLAADATLAFMRQSQMWQVSRETARVVSRYGMDEQTAEAFAASAAGMGATTPDVDVTLQDAFVTVDMAMPLRAMAPFGILRFVGGDEISVRVTHAMEPI</sequence>
<reference evidence="3 4" key="1">
    <citation type="submission" date="2016-10" db="EMBL/GenBank/DDBJ databases">
        <authorList>
            <person name="de Groot N.N."/>
        </authorList>
    </citation>
    <scope>NUCLEOTIDE SEQUENCE [LARGE SCALE GENOMIC DNA]</scope>
    <source>
        <strain evidence="3 4">DSM 19548</strain>
    </source>
</reference>
<name>A0A1I1K3P2_9RHOB</name>
<feature type="domain" description="TadE-like" evidence="2">
    <location>
        <begin position="16"/>
        <end position="58"/>
    </location>
</feature>
<evidence type="ECO:0000256" key="1">
    <source>
        <dbReference type="SAM" id="Phobius"/>
    </source>
</evidence>
<evidence type="ECO:0000259" key="2">
    <source>
        <dbReference type="Pfam" id="PF07811"/>
    </source>
</evidence>